<evidence type="ECO:0000259" key="5">
    <source>
        <dbReference type="Pfam" id="PF05843"/>
    </source>
</evidence>
<dbReference type="AlphaFoldDB" id="A0A9W7Y985"/>
<dbReference type="InterPro" id="IPR011990">
    <property type="entry name" value="TPR-like_helical_dom_sf"/>
</dbReference>
<dbReference type="GO" id="GO:0003729">
    <property type="term" value="F:mRNA binding"/>
    <property type="evidence" value="ECO:0007669"/>
    <property type="project" value="TreeGrafter"/>
</dbReference>
<evidence type="ECO:0000256" key="3">
    <source>
        <dbReference type="ARBA" id="ARBA00023242"/>
    </source>
</evidence>
<feature type="compositionally biased region" description="Low complexity" evidence="4">
    <location>
        <begin position="446"/>
        <end position="458"/>
    </location>
</feature>
<dbReference type="SMART" id="SM00386">
    <property type="entry name" value="HAT"/>
    <property type="match status" value="7"/>
</dbReference>
<keyword evidence="2" id="KW-0677">Repeat</keyword>
<name>A0A9W7Y985_9FUNG</name>
<dbReference type="OrthoDB" id="26282at2759"/>
<dbReference type="GO" id="GO:0031124">
    <property type="term" value="P:mRNA 3'-end processing"/>
    <property type="evidence" value="ECO:0007669"/>
    <property type="project" value="InterPro"/>
</dbReference>
<keyword evidence="3" id="KW-0539">Nucleus</keyword>
<comment type="subcellular location">
    <subcellularLocation>
        <location evidence="1">Nucleus</location>
    </subcellularLocation>
</comment>
<feature type="region of interest" description="Disordered" evidence="4">
    <location>
        <begin position="855"/>
        <end position="933"/>
    </location>
</feature>
<protein>
    <submittedName>
        <fullName evidence="6">mRNA 3'-end-processing protein rna14</fullName>
    </submittedName>
</protein>
<evidence type="ECO:0000313" key="6">
    <source>
        <dbReference type="EMBL" id="KAJ1732749.1"/>
    </source>
</evidence>
<dbReference type="InterPro" id="IPR008847">
    <property type="entry name" value="Suf"/>
</dbReference>
<feature type="compositionally biased region" description="Basic and acidic residues" evidence="4">
    <location>
        <begin position="923"/>
        <end position="933"/>
    </location>
</feature>
<gene>
    <name evidence="6" type="primary">RNA14</name>
    <name evidence="6" type="ORF">LPJ61_001905</name>
</gene>
<evidence type="ECO:0000256" key="1">
    <source>
        <dbReference type="ARBA" id="ARBA00004123"/>
    </source>
</evidence>
<feature type="region of interest" description="Disordered" evidence="4">
    <location>
        <begin position="763"/>
        <end position="793"/>
    </location>
</feature>
<dbReference type="InterPro" id="IPR003107">
    <property type="entry name" value="HAT"/>
</dbReference>
<feature type="region of interest" description="Disordered" evidence="4">
    <location>
        <begin position="1"/>
        <end position="30"/>
    </location>
</feature>
<organism evidence="6 7">
    <name type="scientific">Coemansia biformis</name>
    <dbReference type="NCBI Taxonomy" id="1286918"/>
    <lineage>
        <taxon>Eukaryota</taxon>
        <taxon>Fungi</taxon>
        <taxon>Fungi incertae sedis</taxon>
        <taxon>Zoopagomycota</taxon>
        <taxon>Kickxellomycotina</taxon>
        <taxon>Kickxellomycetes</taxon>
        <taxon>Kickxellales</taxon>
        <taxon>Kickxellaceae</taxon>
        <taxon>Coemansia</taxon>
    </lineage>
</organism>
<feature type="compositionally biased region" description="Basic and acidic residues" evidence="4">
    <location>
        <begin position="685"/>
        <end position="706"/>
    </location>
</feature>
<reference evidence="6" key="1">
    <citation type="submission" date="2022-07" db="EMBL/GenBank/DDBJ databases">
        <title>Phylogenomic reconstructions and comparative analyses of Kickxellomycotina fungi.</title>
        <authorList>
            <person name="Reynolds N.K."/>
            <person name="Stajich J.E."/>
            <person name="Barry K."/>
            <person name="Grigoriev I.V."/>
            <person name="Crous P."/>
            <person name="Smith M.E."/>
        </authorList>
    </citation>
    <scope>NUCLEOTIDE SEQUENCE</scope>
    <source>
        <strain evidence="6">BCRC 34381</strain>
    </source>
</reference>
<dbReference type="InterPro" id="IPR045243">
    <property type="entry name" value="Rna14-like"/>
</dbReference>
<dbReference type="Pfam" id="PF05843">
    <property type="entry name" value="Suf"/>
    <property type="match status" value="1"/>
</dbReference>
<accession>A0A9W7Y985</accession>
<feature type="compositionally biased region" description="Low complexity" evidence="4">
    <location>
        <begin position="411"/>
        <end position="423"/>
    </location>
</feature>
<sequence length="933" mass="102531">MESTPPAQGQDDSQQQQQQQGVPSTGFPDVDMYRRRLARSENDADTWAGLLRAARASGSDQLLHEVYVDALKQYPSTGRLLAAFVELELSRGNKEGAESIFNNNLFRVPSIELWRSYLNYVLRANTDDQGSDLPPANRATVMDCYRLVLDNIGCDREAGQIWINFIAFIGSAQSHAPYEEQQKCGLLRETYQKAVAIPMLRVEEIWKGYDAFETRMDRVGAKKVLSKISPSYMTARTALRETNRLWDAIRATRAPSGLPTAPEWTPREIQHLDAWKQYLEWEVSNPLRLSDPAAVHQRVVYAYEQACMDLRFYPEVWIEFAEYFSSSGQQNEALAKLRTASSVLPSSLAVQFAYAEAAEMLKQLDVCKDVYEHVVRTMRLAIDRVTSRYSRKLARLERKLAHLSPKDDAGEGQASAAGAEAPAVPTPVPAPDSESEEDSSGGGESGADTSLASDSDAGGAAGPGRGSAQRRAEWRAVRARKAIERRMERVEARREGELKGKRAAYSLVWIMYLRHAQRTEGINAVRQLLRRPRAEPAGYLTYHLFVAAALMEYHVAKRADVAGKLFEYYAKAFPDSPEYIVEYMNYLISSGDDTNVRALFERIHGTGAADASDIWTMFADFEYSFGDMGAISKLDKRFIEKFKHESTLTRMATRYGYLDVDCVAVSDFGIPYRPEMHAAALVDPSDSRTRQDSAREEPSRPAENGKRDRRHSSSAAAAGLPNIAVASITGRYLNKNQLLASVTPGRFVRPAVGLLKELRPEAESVAESEAPRFAASDTGARPGHAPPAPNSRQLLDHGDVLSYVAASVAAPGTSAFDGAPLNADALLGTIMQLSALSPAVQSNYRPLSYMPWLGRADHPPHQAHGGGGPFGGRSRSRGRRGADGDGPGGGHNHPARHGARGGPAHRQPPYARSPARTGGGGGRHGDRGFRGRP</sequence>
<comment type="caution">
    <text evidence="6">The sequence shown here is derived from an EMBL/GenBank/DDBJ whole genome shotgun (WGS) entry which is preliminary data.</text>
</comment>
<feature type="domain" description="Suppressor of forked" evidence="5">
    <location>
        <begin position="32"/>
        <end position="664"/>
    </location>
</feature>
<dbReference type="GO" id="GO:0005634">
    <property type="term" value="C:nucleus"/>
    <property type="evidence" value="ECO:0007669"/>
    <property type="project" value="UniProtKB-SubCell"/>
</dbReference>
<evidence type="ECO:0000256" key="2">
    <source>
        <dbReference type="ARBA" id="ARBA00022737"/>
    </source>
</evidence>
<dbReference type="SUPFAM" id="SSF48452">
    <property type="entry name" value="TPR-like"/>
    <property type="match status" value="2"/>
</dbReference>
<dbReference type="Proteomes" id="UP001143981">
    <property type="component" value="Unassembled WGS sequence"/>
</dbReference>
<feature type="region of interest" description="Disordered" evidence="4">
    <location>
        <begin position="682"/>
        <end position="716"/>
    </location>
</feature>
<dbReference type="EMBL" id="JANBOI010000198">
    <property type="protein sequence ID" value="KAJ1732749.1"/>
    <property type="molecule type" value="Genomic_DNA"/>
</dbReference>
<dbReference type="PANTHER" id="PTHR19980">
    <property type="entry name" value="RNA CLEAVAGE STIMULATION FACTOR"/>
    <property type="match status" value="1"/>
</dbReference>
<dbReference type="Gene3D" id="1.25.40.1040">
    <property type="match status" value="2"/>
</dbReference>
<feature type="compositionally biased region" description="Low complexity" evidence="4">
    <location>
        <begin position="8"/>
        <end position="21"/>
    </location>
</feature>
<dbReference type="PANTHER" id="PTHR19980:SF0">
    <property type="entry name" value="CLEAVAGE STIMULATION FACTOR SUBUNIT 3"/>
    <property type="match status" value="1"/>
</dbReference>
<feature type="region of interest" description="Disordered" evidence="4">
    <location>
        <begin position="404"/>
        <end position="473"/>
    </location>
</feature>
<keyword evidence="7" id="KW-1185">Reference proteome</keyword>
<evidence type="ECO:0000256" key="4">
    <source>
        <dbReference type="SAM" id="MobiDB-lite"/>
    </source>
</evidence>
<proteinExistence type="predicted"/>
<evidence type="ECO:0000313" key="7">
    <source>
        <dbReference type="Proteomes" id="UP001143981"/>
    </source>
</evidence>